<dbReference type="InterPro" id="IPR036415">
    <property type="entry name" value="Lamin_tail_dom_sf"/>
</dbReference>
<dbReference type="Pfam" id="PF16215">
    <property type="entry name" value="DUF4876"/>
    <property type="match status" value="1"/>
</dbReference>
<name>R7ZY81_9BACT</name>
<organism evidence="2 3">
    <name type="scientific">Lunatimonas lonarensis</name>
    <dbReference type="NCBI Taxonomy" id="1232681"/>
    <lineage>
        <taxon>Bacteria</taxon>
        <taxon>Pseudomonadati</taxon>
        <taxon>Bacteroidota</taxon>
        <taxon>Cytophagia</taxon>
        <taxon>Cytophagales</taxon>
        <taxon>Cyclobacteriaceae</taxon>
    </lineage>
</organism>
<evidence type="ECO:0000259" key="1">
    <source>
        <dbReference type="PROSITE" id="PS51841"/>
    </source>
</evidence>
<dbReference type="Proteomes" id="UP000013909">
    <property type="component" value="Unassembled WGS sequence"/>
</dbReference>
<evidence type="ECO:0000313" key="2">
    <source>
        <dbReference type="EMBL" id="EON79037.1"/>
    </source>
</evidence>
<reference evidence="2 3" key="1">
    <citation type="submission" date="2013-02" db="EMBL/GenBank/DDBJ databases">
        <title>A novel strain isolated from Lonar lake, Maharashtra, India.</title>
        <authorList>
            <person name="Singh A."/>
        </authorList>
    </citation>
    <scope>NUCLEOTIDE SEQUENCE [LARGE SCALE GENOMIC DNA]</scope>
    <source>
        <strain evidence="2 3">AK24</strain>
    </source>
</reference>
<gene>
    <name evidence="2" type="ORF">ADIS_0454</name>
</gene>
<feature type="domain" description="LTD" evidence="1">
    <location>
        <begin position="123"/>
        <end position="338"/>
    </location>
</feature>
<dbReference type="RefSeq" id="WP_010852603.1">
    <property type="nucleotide sequence ID" value="NZ_AQHR01000020.1"/>
</dbReference>
<comment type="caution">
    <text evidence="2">The sequence shown here is derived from an EMBL/GenBank/DDBJ whole genome shotgun (WGS) entry which is preliminary data.</text>
</comment>
<dbReference type="InterPro" id="IPR032627">
    <property type="entry name" value="DUF4876"/>
</dbReference>
<dbReference type="PROSITE" id="PS51257">
    <property type="entry name" value="PROKAR_LIPOPROTEIN"/>
    <property type="match status" value="1"/>
</dbReference>
<accession>R7ZY81</accession>
<dbReference type="PROSITE" id="PS51841">
    <property type="entry name" value="LTD"/>
    <property type="match status" value="1"/>
</dbReference>
<evidence type="ECO:0000313" key="3">
    <source>
        <dbReference type="Proteomes" id="UP000013909"/>
    </source>
</evidence>
<dbReference type="OrthoDB" id="1409865at2"/>
<dbReference type="STRING" id="1232681.ADIS_0454"/>
<proteinExistence type="predicted"/>
<dbReference type="SUPFAM" id="SSF74853">
    <property type="entry name" value="Lamin A/C globular tail domain"/>
    <property type="match status" value="1"/>
</dbReference>
<dbReference type="AlphaFoldDB" id="R7ZY81"/>
<dbReference type="EMBL" id="AQHR01000020">
    <property type="protein sequence ID" value="EON79037.1"/>
    <property type="molecule type" value="Genomic_DNA"/>
</dbReference>
<sequence length="402" mass="43547">MKPTTRLLSIFAIIYLIFACGDEDEPRLQRFDVTFQLLFPEDFLQESASDVAVKLVNLASGQQVELVSGVDGEVVFVDLVPGAYSLQASRFLDEAEAIAMVGTPLNINLNYVNANMLLNTTSAGSPIQIRLAGSVTGNLVISQVYYAGSKTPEGSNYFFDQFFEIYNNSSEPIALDGLILSNIHGPSGQINPNTIPTPFADDQSNVYITTAWRIPGNGNTQVLQPFSAVTIAQQGINHRAPEANPGSPVDLSQANFELFVVGSERDVDAPNVPNMEMLYHPFNGTFSLVPVFGPATIIWRTDDFDALERVAIPGANPTAPPVVRVPNGLVIDAVEALRSETDGGFKRIPVSLDAGFSFVNGTYSSESIRRKSRTVDGNMLYVDTNNSTNDFAINPSPSPTNR</sequence>
<keyword evidence="3" id="KW-1185">Reference proteome</keyword>
<protein>
    <recommendedName>
        <fullName evidence="1">LTD domain-containing protein</fullName>
    </recommendedName>
</protein>
<dbReference type="InterPro" id="IPR001322">
    <property type="entry name" value="Lamin_tail_dom"/>
</dbReference>